<keyword evidence="3" id="KW-0238">DNA-binding</keyword>
<dbReference type="EMBL" id="MT103516">
    <property type="protein sequence ID" value="QWX93788.1"/>
    <property type="molecule type" value="mRNA"/>
</dbReference>
<dbReference type="GO" id="GO:0005634">
    <property type="term" value="C:nucleus"/>
    <property type="evidence" value="ECO:0007669"/>
    <property type="project" value="UniProtKB-SubCell"/>
</dbReference>
<evidence type="ECO:0000259" key="6">
    <source>
        <dbReference type="PROSITE" id="PS50066"/>
    </source>
</evidence>
<evidence type="ECO:0000256" key="2">
    <source>
        <dbReference type="ARBA" id="ARBA00023015"/>
    </source>
</evidence>
<dbReference type="GO" id="GO:0000978">
    <property type="term" value="F:RNA polymerase II cis-regulatory region sequence-specific DNA binding"/>
    <property type="evidence" value="ECO:0007669"/>
    <property type="project" value="TreeGrafter"/>
</dbReference>
<protein>
    <submittedName>
        <fullName evidence="7">MADS-box protein 49</fullName>
    </submittedName>
</protein>
<keyword evidence="4" id="KW-0804">Transcription</keyword>
<dbReference type="SUPFAM" id="SSF55455">
    <property type="entry name" value="SRF-like"/>
    <property type="match status" value="1"/>
</dbReference>
<dbReference type="PANTHER" id="PTHR11945:SF629">
    <property type="entry name" value="OS02G0164450 PROTEIN"/>
    <property type="match status" value="1"/>
</dbReference>
<organism evidence="7">
    <name type="scientific">Cunninghamia lanceolata</name>
    <name type="common">China fir</name>
    <name type="synonym">Pinus lanceolata</name>
    <dbReference type="NCBI Taxonomy" id="28977"/>
    <lineage>
        <taxon>Eukaryota</taxon>
        <taxon>Viridiplantae</taxon>
        <taxon>Streptophyta</taxon>
        <taxon>Embryophyta</taxon>
        <taxon>Tracheophyta</taxon>
        <taxon>Spermatophyta</taxon>
        <taxon>Pinopsida</taxon>
        <taxon>Pinidae</taxon>
        <taxon>Conifers II</taxon>
        <taxon>Cupressales</taxon>
        <taxon>Cupressaceae</taxon>
        <taxon>Cunninghamia</taxon>
    </lineage>
</organism>
<evidence type="ECO:0000256" key="3">
    <source>
        <dbReference type="ARBA" id="ARBA00023125"/>
    </source>
</evidence>
<dbReference type="Pfam" id="PF00319">
    <property type="entry name" value="SRF-TF"/>
    <property type="match status" value="1"/>
</dbReference>
<dbReference type="InterPro" id="IPR002100">
    <property type="entry name" value="TF_MADSbox"/>
</dbReference>
<keyword evidence="5" id="KW-0539">Nucleus</keyword>
<dbReference type="GO" id="GO:0046983">
    <property type="term" value="F:protein dimerization activity"/>
    <property type="evidence" value="ECO:0007669"/>
    <property type="project" value="InterPro"/>
</dbReference>
<dbReference type="PRINTS" id="PR00404">
    <property type="entry name" value="MADSDOMAIN"/>
</dbReference>
<dbReference type="Gene3D" id="3.40.1810.10">
    <property type="entry name" value="Transcription factor, MADS-box"/>
    <property type="match status" value="1"/>
</dbReference>
<dbReference type="InterPro" id="IPR033896">
    <property type="entry name" value="MEF2-like_N"/>
</dbReference>
<dbReference type="GO" id="GO:0045944">
    <property type="term" value="P:positive regulation of transcription by RNA polymerase II"/>
    <property type="evidence" value="ECO:0007669"/>
    <property type="project" value="InterPro"/>
</dbReference>
<reference evidence="7" key="1">
    <citation type="submission" date="2020-02" db="EMBL/GenBank/DDBJ databases">
        <title>Genome-wide identification and analysis of the MADS-box gene family in Cunninghamia lanceolate (Lamb.) Hook.</title>
        <authorList>
            <person name="Xie Y."/>
        </authorList>
    </citation>
    <scope>NUCLEOTIDE SEQUENCE</scope>
</reference>
<accession>A0A8F3BZ42</accession>
<gene>
    <name evidence="7" type="primary">MADS49</name>
</gene>
<evidence type="ECO:0000313" key="7">
    <source>
        <dbReference type="EMBL" id="QWX93788.1"/>
    </source>
</evidence>
<dbReference type="InterPro" id="IPR036879">
    <property type="entry name" value="TF_MADSbox_sf"/>
</dbReference>
<dbReference type="GO" id="GO:0000981">
    <property type="term" value="F:DNA-binding transcription factor activity, RNA polymerase II-specific"/>
    <property type="evidence" value="ECO:0007669"/>
    <property type="project" value="TreeGrafter"/>
</dbReference>
<feature type="domain" description="MADS-box" evidence="6">
    <location>
        <begin position="1"/>
        <end position="61"/>
    </location>
</feature>
<evidence type="ECO:0000256" key="5">
    <source>
        <dbReference type="ARBA" id="ARBA00023242"/>
    </source>
</evidence>
<keyword evidence="2" id="KW-0805">Transcription regulation</keyword>
<dbReference type="AlphaFoldDB" id="A0A8F3BZ42"/>
<dbReference type="PROSITE" id="PS50066">
    <property type="entry name" value="MADS_BOX_2"/>
    <property type="match status" value="1"/>
</dbReference>
<sequence length="355" mass="39576">MGKRKIEIKRIENPDAMQVCFSKRRTGLFKKASELCILCGAEIGIIVFSPAGKVFPFGHPSIDVVIDKLQDVPVSADSEKIENIKILGKQYNQLLEDHDAQKRHLELLEIERQNINTGFGFNNEKKDFWWKRNIQDLDINELKEFASSLEMLRDRVIERANYLQSLRISNNSSASSSMNEIFIQQYNEQPVYEDTRPLPSSVPGFYSSIPNSLWSTTNPYPVPYSLMEGNQGLLNGGGNDGIDFVQECGIQPMCFTEVPSHGIGFAPAEGSGSMNQQRLSLASSNVYDGLTSSTMIGESQPFCSSETADMQKWISANRHLGFSHPTSDITGISSLQFSSNVQGEEYGGQACNLQY</sequence>
<evidence type="ECO:0000256" key="1">
    <source>
        <dbReference type="ARBA" id="ARBA00004123"/>
    </source>
</evidence>
<name>A0A8F3BZ42_CUNLA</name>
<evidence type="ECO:0000256" key="4">
    <source>
        <dbReference type="ARBA" id="ARBA00023163"/>
    </source>
</evidence>
<proteinExistence type="evidence at transcript level"/>
<dbReference type="CDD" id="cd00265">
    <property type="entry name" value="MADS_MEF2_like"/>
    <property type="match status" value="1"/>
</dbReference>
<dbReference type="SMART" id="SM00432">
    <property type="entry name" value="MADS"/>
    <property type="match status" value="1"/>
</dbReference>
<dbReference type="PANTHER" id="PTHR11945">
    <property type="entry name" value="MADS BOX PROTEIN"/>
    <property type="match status" value="1"/>
</dbReference>
<dbReference type="FunFam" id="3.40.1810.10:FF:000006">
    <property type="entry name" value="Agamous-like MADS-box protein AGL62"/>
    <property type="match status" value="1"/>
</dbReference>
<comment type="subcellular location">
    <subcellularLocation>
        <location evidence="1">Nucleus</location>
    </subcellularLocation>
</comment>